<feature type="transmembrane region" description="Helical" evidence="1">
    <location>
        <begin position="185"/>
        <end position="210"/>
    </location>
</feature>
<keyword evidence="1" id="KW-0472">Membrane</keyword>
<evidence type="ECO:0000256" key="1">
    <source>
        <dbReference type="SAM" id="Phobius"/>
    </source>
</evidence>
<keyword evidence="4" id="KW-1185">Reference proteome</keyword>
<proteinExistence type="predicted"/>
<accession>A0A9W9W795</accession>
<dbReference type="InterPro" id="IPR056120">
    <property type="entry name" value="DUF7703"/>
</dbReference>
<dbReference type="GeneID" id="81368104"/>
<evidence type="ECO:0000313" key="4">
    <source>
        <dbReference type="Proteomes" id="UP001147747"/>
    </source>
</evidence>
<keyword evidence="1" id="KW-0812">Transmembrane</keyword>
<feature type="transmembrane region" description="Helical" evidence="1">
    <location>
        <begin position="62"/>
        <end position="84"/>
    </location>
</feature>
<comment type="caution">
    <text evidence="3">The sequence shown here is derived from an EMBL/GenBank/DDBJ whole genome shotgun (WGS) entry which is preliminary data.</text>
</comment>
<keyword evidence="1" id="KW-1133">Transmembrane helix</keyword>
<dbReference type="Pfam" id="PF24802">
    <property type="entry name" value="DUF7703"/>
    <property type="match status" value="1"/>
</dbReference>
<reference evidence="3" key="2">
    <citation type="journal article" date="2023" name="IMA Fungus">
        <title>Comparative genomic study of the Penicillium genus elucidates a diverse pangenome and 15 lateral gene transfer events.</title>
        <authorList>
            <person name="Petersen C."/>
            <person name="Sorensen T."/>
            <person name="Nielsen M.R."/>
            <person name="Sondergaard T.E."/>
            <person name="Sorensen J.L."/>
            <person name="Fitzpatrick D.A."/>
            <person name="Frisvad J.C."/>
            <person name="Nielsen K.L."/>
        </authorList>
    </citation>
    <scope>NUCLEOTIDE SEQUENCE</scope>
    <source>
        <strain evidence="3">IBT 29677</strain>
    </source>
</reference>
<dbReference type="PANTHER" id="PTHR37013:SF5">
    <property type="entry name" value="INTEGRAL MEMBRANE PROTEIN"/>
    <property type="match status" value="1"/>
</dbReference>
<dbReference type="OrthoDB" id="405906at2759"/>
<name>A0A9W9W795_9EURO</name>
<gene>
    <name evidence="3" type="ORF">N7509_004487</name>
</gene>
<dbReference type="Proteomes" id="UP001147747">
    <property type="component" value="Unassembled WGS sequence"/>
</dbReference>
<dbReference type="AlphaFoldDB" id="A0A9W9W795"/>
<feature type="transmembrane region" description="Helical" evidence="1">
    <location>
        <begin position="6"/>
        <end position="30"/>
    </location>
</feature>
<protein>
    <recommendedName>
        <fullName evidence="2">DUF7703 domain-containing protein</fullName>
    </recommendedName>
</protein>
<evidence type="ECO:0000313" key="3">
    <source>
        <dbReference type="EMBL" id="KAJ5404616.1"/>
    </source>
</evidence>
<feature type="transmembrane region" description="Helical" evidence="1">
    <location>
        <begin position="147"/>
        <end position="165"/>
    </location>
</feature>
<feature type="domain" description="DUF7703" evidence="2">
    <location>
        <begin position="6"/>
        <end position="240"/>
    </location>
</feature>
<feature type="transmembrane region" description="Helical" evidence="1">
    <location>
        <begin position="230"/>
        <end position="249"/>
    </location>
</feature>
<evidence type="ECO:0000259" key="2">
    <source>
        <dbReference type="Pfam" id="PF24802"/>
    </source>
</evidence>
<organism evidence="3 4">
    <name type="scientific">Penicillium cosmopolitanum</name>
    <dbReference type="NCBI Taxonomy" id="1131564"/>
    <lineage>
        <taxon>Eukaryota</taxon>
        <taxon>Fungi</taxon>
        <taxon>Dikarya</taxon>
        <taxon>Ascomycota</taxon>
        <taxon>Pezizomycotina</taxon>
        <taxon>Eurotiomycetes</taxon>
        <taxon>Eurotiomycetidae</taxon>
        <taxon>Eurotiales</taxon>
        <taxon>Aspergillaceae</taxon>
        <taxon>Penicillium</taxon>
    </lineage>
</organism>
<reference evidence="3" key="1">
    <citation type="submission" date="2022-12" db="EMBL/GenBank/DDBJ databases">
        <authorList>
            <person name="Petersen C."/>
        </authorList>
    </citation>
    <scope>NUCLEOTIDE SEQUENCE</scope>
    <source>
        <strain evidence="3">IBT 29677</strain>
    </source>
</reference>
<feature type="transmembrane region" description="Helical" evidence="1">
    <location>
        <begin position="37"/>
        <end position="56"/>
    </location>
</feature>
<dbReference type="PANTHER" id="PTHR37013">
    <property type="entry name" value="INTEGRAL MEMBRANE PROTEIN (AFU_ORTHOLOGUE AFUA_1G05950)-RELATED"/>
    <property type="match status" value="1"/>
</dbReference>
<feature type="transmembrane region" description="Helical" evidence="1">
    <location>
        <begin position="105"/>
        <end position="127"/>
    </location>
</feature>
<dbReference type="EMBL" id="JAPZBU010000005">
    <property type="protein sequence ID" value="KAJ5404616.1"/>
    <property type="molecule type" value="Genomic_DNA"/>
</dbReference>
<dbReference type="RefSeq" id="XP_056491858.1">
    <property type="nucleotide sequence ID" value="XM_056629124.1"/>
</dbReference>
<sequence>MSSTSGGIIVIVFISIALYNALELLILILLRFNHYQSLYFWSLLLSNILGVIPTSVGTSLEFFALAPLWLSLTISNIGFCFMVPGQSVVLYSRLHLVSQNYKALLLLRYLILLDTALLIIPSITLNFGSEYILTPPWKMGYSTMERIQVTWFSAQETLISGIYIVETVKMIRLSPEGDKRRIKILYELLALNLVAIAMDISLIVLEYMGFYFLQIILKGTVYSVKLKMEFAVLGLLVSIVSVPLPTTGLEMQRSDNCF</sequence>